<proteinExistence type="inferred from homology"/>
<keyword evidence="3" id="KW-0678">Repressor</keyword>
<comment type="similarity">
    <text evidence="1">Belongs to the CcdB toxin family.</text>
</comment>
<gene>
    <name evidence="8" type="ORF">J7S20_11040</name>
</gene>
<evidence type="ECO:0000256" key="4">
    <source>
        <dbReference type="ARBA" id="ARBA00023015"/>
    </source>
</evidence>
<evidence type="ECO:0000256" key="3">
    <source>
        <dbReference type="ARBA" id="ARBA00022491"/>
    </source>
</evidence>
<evidence type="ECO:0000313" key="9">
    <source>
        <dbReference type="Proteomes" id="UP000676996"/>
    </source>
</evidence>
<dbReference type="Gene3D" id="2.30.30.110">
    <property type="match status" value="1"/>
</dbReference>
<sequence length="86" mass="9357">MLVVDMQSDLIDHFDTRFVIPLVRPGDGNQVIDRLTPPFAMARQRRIPAPQDAGAVHKANLGPAVASLAHRDPEITAALDMLISGF</sequence>
<evidence type="ECO:0000256" key="5">
    <source>
        <dbReference type="ARBA" id="ARBA00023163"/>
    </source>
</evidence>
<dbReference type="GO" id="GO:0008657">
    <property type="term" value="F:DNA topoisomerase type II (double strand cut, ATP-hydrolyzing) inhibitor activity"/>
    <property type="evidence" value="ECO:0007669"/>
    <property type="project" value="InterPro"/>
</dbReference>
<dbReference type="InterPro" id="IPR011067">
    <property type="entry name" value="Plasmid_toxin/cell-grow_inhib"/>
</dbReference>
<name>A0A8T4IG78_9SPHN</name>
<dbReference type="SUPFAM" id="SSF50118">
    <property type="entry name" value="Cell growth inhibitor/plasmid maintenance toxic component"/>
    <property type="match status" value="1"/>
</dbReference>
<evidence type="ECO:0000256" key="1">
    <source>
        <dbReference type="ARBA" id="ARBA00005230"/>
    </source>
</evidence>
<keyword evidence="5" id="KW-0804">Transcription</keyword>
<protein>
    <recommendedName>
        <fullName evidence="2">Toxin CcdB</fullName>
    </recommendedName>
    <alternativeName>
        <fullName evidence="7">Cytotoxic protein CcdB</fullName>
    </alternativeName>
    <alternativeName>
        <fullName evidence="6">Protein LetD</fullName>
    </alternativeName>
</protein>
<dbReference type="EMBL" id="JAGRQC010000003">
    <property type="protein sequence ID" value="MBR0553042.1"/>
    <property type="molecule type" value="Genomic_DNA"/>
</dbReference>
<dbReference type="GO" id="GO:0006276">
    <property type="term" value="P:plasmid maintenance"/>
    <property type="evidence" value="ECO:0007669"/>
    <property type="project" value="InterPro"/>
</dbReference>
<dbReference type="Pfam" id="PF01845">
    <property type="entry name" value="CcdB"/>
    <property type="match status" value="1"/>
</dbReference>
<evidence type="ECO:0000256" key="7">
    <source>
        <dbReference type="ARBA" id="ARBA00033135"/>
    </source>
</evidence>
<evidence type="ECO:0000256" key="6">
    <source>
        <dbReference type="ARBA" id="ARBA00029628"/>
    </source>
</evidence>
<comment type="caution">
    <text evidence="8">The sequence shown here is derived from an EMBL/GenBank/DDBJ whole genome shotgun (WGS) entry which is preliminary data.</text>
</comment>
<reference evidence="8" key="1">
    <citation type="submission" date="2021-04" db="EMBL/GenBank/DDBJ databases">
        <title>Ouciella asimina sp. nov., isolated from the surface seawater in the hydrothermal field of Okinawa Trough.</title>
        <authorList>
            <person name="Shuang W."/>
        </authorList>
    </citation>
    <scope>NUCLEOTIDE SEQUENCE</scope>
    <source>
        <strain evidence="8">LXI357</strain>
    </source>
</reference>
<evidence type="ECO:0000256" key="2">
    <source>
        <dbReference type="ARBA" id="ARBA00015075"/>
    </source>
</evidence>
<dbReference type="InterPro" id="IPR002712">
    <property type="entry name" value="CcdB"/>
</dbReference>
<dbReference type="Proteomes" id="UP000676996">
    <property type="component" value="Unassembled WGS sequence"/>
</dbReference>
<keyword evidence="9" id="KW-1185">Reference proteome</keyword>
<evidence type="ECO:0000313" key="8">
    <source>
        <dbReference type="EMBL" id="MBR0553042.1"/>
    </source>
</evidence>
<accession>A0A8T4IG78</accession>
<dbReference type="AlphaFoldDB" id="A0A8T4IG78"/>
<keyword evidence="4" id="KW-0805">Transcription regulation</keyword>
<organism evidence="8 9">
    <name type="scientific">Stakelama marina</name>
    <dbReference type="NCBI Taxonomy" id="2826939"/>
    <lineage>
        <taxon>Bacteria</taxon>
        <taxon>Pseudomonadati</taxon>
        <taxon>Pseudomonadota</taxon>
        <taxon>Alphaproteobacteria</taxon>
        <taxon>Sphingomonadales</taxon>
        <taxon>Sphingomonadaceae</taxon>
        <taxon>Stakelama</taxon>
    </lineage>
</organism>